<gene>
    <name evidence="1" type="ORF">CLMAG_28260</name>
</gene>
<protein>
    <recommendedName>
        <fullName evidence="3">STAS/SEC14 domain-containing protein</fullName>
    </recommendedName>
</protein>
<reference evidence="1 2" key="1">
    <citation type="submission" date="2016-04" db="EMBL/GenBank/DDBJ databases">
        <title>Genome sequence of Clostridium magnum DSM 2767.</title>
        <authorList>
            <person name="Poehlein A."/>
            <person name="Uhlig R."/>
            <person name="Fischer R."/>
            <person name="Bahl H."/>
            <person name="Daniel R."/>
        </authorList>
    </citation>
    <scope>NUCLEOTIDE SEQUENCE [LARGE SCALE GENOMIC DNA]</scope>
    <source>
        <strain evidence="1 2">DSM 2767</strain>
    </source>
</reference>
<dbReference type="OrthoDB" id="2047045at2"/>
<keyword evidence="2" id="KW-1185">Reference proteome</keyword>
<dbReference type="RefSeq" id="WP_066623133.1">
    <property type="nucleotide sequence ID" value="NZ_FQXL01000011.1"/>
</dbReference>
<proteinExistence type="predicted"/>
<evidence type="ECO:0000313" key="2">
    <source>
        <dbReference type="Proteomes" id="UP000076603"/>
    </source>
</evidence>
<evidence type="ECO:0000313" key="1">
    <source>
        <dbReference type="EMBL" id="KZL91068.1"/>
    </source>
</evidence>
<evidence type="ECO:0008006" key="3">
    <source>
        <dbReference type="Google" id="ProtNLM"/>
    </source>
</evidence>
<accession>A0A161WVT2</accession>
<dbReference type="EMBL" id="LWAE01000003">
    <property type="protein sequence ID" value="KZL91068.1"/>
    <property type="molecule type" value="Genomic_DNA"/>
</dbReference>
<dbReference type="PATRIC" id="fig|1121326.3.peg.2840"/>
<comment type="caution">
    <text evidence="1">The sequence shown here is derived from an EMBL/GenBank/DDBJ whole genome shotgun (WGS) entry which is preliminary data.</text>
</comment>
<dbReference type="Proteomes" id="UP000076603">
    <property type="component" value="Unassembled WGS sequence"/>
</dbReference>
<name>A0A161WVT2_9CLOT</name>
<organism evidence="1 2">
    <name type="scientific">Clostridium magnum DSM 2767</name>
    <dbReference type="NCBI Taxonomy" id="1121326"/>
    <lineage>
        <taxon>Bacteria</taxon>
        <taxon>Bacillati</taxon>
        <taxon>Bacillota</taxon>
        <taxon>Clostridia</taxon>
        <taxon>Eubacteriales</taxon>
        <taxon>Clostridiaceae</taxon>
        <taxon>Clostridium</taxon>
    </lineage>
</organism>
<sequence length="133" mass="15610">MLIKDSKGKYELTVDMERCIVYEKNVGLWNNEDVLRLHNEYVTKIVPLIKGREWFKCSDLREYAVSDITEEITNHVTWCVENNLFGAIIIVKNQAVAVEMQMNLCVLYSGMIYSPIVFSNLEEAEKWFNSHWI</sequence>
<dbReference type="AlphaFoldDB" id="A0A161WVT2"/>